<dbReference type="EMBL" id="JACIEK010000004">
    <property type="protein sequence ID" value="MBB3998364.1"/>
    <property type="molecule type" value="Genomic_DNA"/>
</dbReference>
<keyword evidence="2" id="KW-1185">Reference proteome</keyword>
<comment type="caution">
    <text evidence="1">The sequence shown here is derived from an EMBL/GenBank/DDBJ whole genome shotgun (WGS) entry which is preliminary data.</text>
</comment>
<organism evidence="1 2">
    <name type="scientific">Aureimonas pseudogalii</name>
    <dbReference type="NCBI Taxonomy" id="1744844"/>
    <lineage>
        <taxon>Bacteria</taxon>
        <taxon>Pseudomonadati</taxon>
        <taxon>Pseudomonadota</taxon>
        <taxon>Alphaproteobacteria</taxon>
        <taxon>Hyphomicrobiales</taxon>
        <taxon>Aurantimonadaceae</taxon>
        <taxon>Aureimonas</taxon>
    </lineage>
</organism>
<evidence type="ECO:0000313" key="2">
    <source>
        <dbReference type="Proteomes" id="UP000542776"/>
    </source>
</evidence>
<gene>
    <name evidence="1" type="ORF">GGR04_002203</name>
</gene>
<reference evidence="1 2" key="1">
    <citation type="submission" date="2020-08" db="EMBL/GenBank/DDBJ databases">
        <title>Genomic Encyclopedia of Type Strains, Phase IV (KMG-IV): sequencing the most valuable type-strain genomes for metagenomic binning, comparative biology and taxonomic classification.</title>
        <authorList>
            <person name="Goeker M."/>
        </authorList>
    </citation>
    <scope>NUCLEOTIDE SEQUENCE [LARGE SCALE GENOMIC DNA]</scope>
    <source>
        <strain evidence="1 2">DSM 102238</strain>
    </source>
</reference>
<proteinExistence type="predicted"/>
<protein>
    <submittedName>
        <fullName evidence="1">Uncharacterized protein</fullName>
    </submittedName>
</protein>
<dbReference type="RefSeq" id="WP_183199892.1">
    <property type="nucleotide sequence ID" value="NZ_JACIEK010000004.1"/>
</dbReference>
<accession>A0A7W6ECI8</accession>
<dbReference type="AlphaFoldDB" id="A0A7W6ECI8"/>
<sequence length="112" mass="12284">MAILVPPSGKPFQLHEHLDLLRRLVADVEALADGRHPGRSAISSAPLLEEWALAYRRSPCLMGQFLGHPKIRSGRAGFTSDLWIHAPSHGYARTLSRLYQLGEHAPVVKGAS</sequence>
<evidence type="ECO:0000313" key="1">
    <source>
        <dbReference type="EMBL" id="MBB3998364.1"/>
    </source>
</evidence>
<name>A0A7W6ECI8_9HYPH</name>
<dbReference type="Proteomes" id="UP000542776">
    <property type="component" value="Unassembled WGS sequence"/>
</dbReference>